<dbReference type="Proteomes" id="UP000236413">
    <property type="component" value="Unassembled WGS sequence"/>
</dbReference>
<evidence type="ECO:0000313" key="1">
    <source>
        <dbReference type="EMBL" id="PWN65702.1"/>
    </source>
</evidence>
<comment type="caution">
    <text evidence="1">The sequence shown here is derived from an EMBL/GenBank/DDBJ whole genome shotgun (WGS) entry which is preliminary data.</text>
</comment>
<dbReference type="EMBL" id="PPEG02000001">
    <property type="protein sequence ID" value="PWN65702.1"/>
    <property type="molecule type" value="Genomic_DNA"/>
</dbReference>
<proteinExistence type="predicted"/>
<dbReference type="AlphaFoldDB" id="A0A316WW12"/>
<evidence type="ECO:0000313" key="2">
    <source>
        <dbReference type="Proteomes" id="UP000236413"/>
    </source>
</evidence>
<name>A0A316WW12_9FLAO</name>
<accession>A0A316WW12</accession>
<reference evidence="1 2" key="1">
    <citation type="submission" date="2018-04" db="EMBL/GenBank/DDBJ databases">
        <title>Chryseobacterium oncorhynchi 701B-08T from rainbow trout, and Chryseobacterium viscerum 687B-08T from diseased fish.</title>
        <authorList>
            <person name="Jeong J.-J."/>
            <person name="Lee Y.J."/>
            <person name="Pathiraja D."/>
            <person name="Park B."/>
            <person name="Choi I.-G."/>
            <person name="Kim K.D."/>
        </authorList>
    </citation>
    <scope>NUCLEOTIDE SEQUENCE [LARGE SCALE GENOMIC DNA]</scope>
    <source>
        <strain evidence="1 2">687B-08</strain>
    </source>
</reference>
<gene>
    <name evidence="1" type="ORF">C1634_002895</name>
</gene>
<protein>
    <submittedName>
        <fullName evidence="1">Uncharacterized protein</fullName>
    </submittedName>
</protein>
<sequence length="67" mass="8024">MKPAWPKSGVHSGKSRNDNFINLIEFLFHKCKVLNFFNTFIKIKVFKNFPQTQSPINQQFYLFIEKE</sequence>
<organism evidence="1 2">
    <name type="scientific">Chryseobacterium viscerum</name>
    <dbReference type="NCBI Taxonomy" id="1037377"/>
    <lineage>
        <taxon>Bacteria</taxon>
        <taxon>Pseudomonadati</taxon>
        <taxon>Bacteroidota</taxon>
        <taxon>Flavobacteriia</taxon>
        <taxon>Flavobacteriales</taxon>
        <taxon>Weeksellaceae</taxon>
        <taxon>Chryseobacterium group</taxon>
        <taxon>Chryseobacterium</taxon>
    </lineage>
</organism>